<proteinExistence type="predicted"/>
<evidence type="ECO:0000313" key="3">
    <source>
        <dbReference type="Proteomes" id="UP001176059"/>
    </source>
</evidence>
<feature type="compositionally biased region" description="Basic and acidic residues" evidence="1">
    <location>
        <begin position="18"/>
        <end position="34"/>
    </location>
</feature>
<protein>
    <submittedName>
        <fullName evidence="2">Uncharacterized protein</fullName>
    </submittedName>
</protein>
<reference evidence="2" key="1">
    <citation type="submission" date="2022-08" db="EMBL/GenBank/DDBJ databases">
        <authorList>
            <consortium name="DOE Joint Genome Institute"/>
            <person name="Min B."/>
            <person name="Sierra-Patev S."/>
            <person name="Naranjo-Ortiz M."/>
            <person name="Looney B."/>
            <person name="Konkel Z."/>
            <person name="Slot J.C."/>
            <person name="Sakamoto Y."/>
            <person name="Steenwyk J.L."/>
            <person name="Rokas A."/>
            <person name="Carro J."/>
            <person name="Camarero S."/>
            <person name="Ferreira P."/>
            <person name="Molpeceres G."/>
            <person name="Ruiz-duenas F.J."/>
            <person name="Serrano A."/>
            <person name="Henrissat B."/>
            <person name="Drula E."/>
            <person name="Hughes K.W."/>
            <person name="Mata J.L."/>
            <person name="Ishikawa N.K."/>
            <person name="Vargas-Isla R."/>
            <person name="Ushijima S."/>
            <person name="Smith C.A."/>
            <person name="Ahrendt S."/>
            <person name="Andreopoulos W."/>
            <person name="He G."/>
            <person name="LaButti K."/>
            <person name="Lipzen A."/>
            <person name="Ng V."/>
            <person name="Riley R."/>
            <person name="Sandor L."/>
            <person name="Barry K."/>
            <person name="Martinez A.T."/>
            <person name="Xiao Y."/>
            <person name="Gibbons J.G."/>
            <person name="Terashima K."/>
            <person name="Hibbett D.S."/>
            <person name="Grigoriev I.V."/>
        </authorList>
    </citation>
    <scope>NUCLEOTIDE SEQUENCE</scope>
    <source>
        <strain evidence="2">ET3784</strain>
    </source>
</reference>
<dbReference type="AlphaFoldDB" id="A0AA38JB59"/>
<name>A0AA38JB59_9AGAR</name>
<dbReference type="Proteomes" id="UP001176059">
    <property type="component" value="Unassembled WGS sequence"/>
</dbReference>
<accession>A0AA38JB59</accession>
<evidence type="ECO:0000313" key="2">
    <source>
        <dbReference type="EMBL" id="KAJ3716724.1"/>
    </source>
</evidence>
<feature type="region of interest" description="Disordered" evidence="1">
    <location>
        <begin position="1"/>
        <end position="47"/>
    </location>
</feature>
<organism evidence="2 3">
    <name type="scientific">Lentinula guzmanii</name>
    <dbReference type="NCBI Taxonomy" id="2804957"/>
    <lineage>
        <taxon>Eukaryota</taxon>
        <taxon>Fungi</taxon>
        <taxon>Dikarya</taxon>
        <taxon>Basidiomycota</taxon>
        <taxon>Agaricomycotina</taxon>
        <taxon>Agaricomycetes</taxon>
        <taxon>Agaricomycetidae</taxon>
        <taxon>Agaricales</taxon>
        <taxon>Marasmiineae</taxon>
        <taxon>Omphalotaceae</taxon>
        <taxon>Lentinula</taxon>
    </lineage>
</organism>
<reference evidence="2" key="2">
    <citation type="journal article" date="2023" name="Proc. Natl. Acad. Sci. U.S.A.">
        <title>A global phylogenomic analysis of the shiitake genus Lentinula.</title>
        <authorList>
            <person name="Sierra-Patev S."/>
            <person name="Min B."/>
            <person name="Naranjo-Ortiz M."/>
            <person name="Looney B."/>
            <person name="Konkel Z."/>
            <person name="Slot J.C."/>
            <person name="Sakamoto Y."/>
            <person name="Steenwyk J.L."/>
            <person name="Rokas A."/>
            <person name="Carro J."/>
            <person name="Camarero S."/>
            <person name="Ferreira P."/>
            <person name="Molpeceres G."/>
            <person name="Ruiz-Duenas F.J."/>
            <person name="Serrano A."/>
            <person name="Henrissat B."/>
            <person name="Drula E."/>
            <person name="Hughes K.W."/>
            <person name="Mata J.L."/>
            <person name="Ishikawa N.K."/>
            <person name="Vargas-Isla R."/>
            <person name="Ushijima S."/>
            <person name="Smith C.A."/>
            <person name="Donoghue J."/>
            <person name="Ahrendt S."/>
            <person name="Andreopoulos W."/>
            <person name="He G."/>
            <person name="LaButti K."/>
            <person name="Lipzen A."/>
            <person name="Ng V."/>
            <person name="Riley R."/>
            <person name="Sandor L."/>
            <person name="Barry K."/>
            <person name="Martinez A.T."/>
            <person name="Xiao Y."/>
            <person name="Gibbons J.G."/>
            <person name="Terashima K."/>
            <person name="Grigoriev I.V."/>
            <person name="Hibbett D."/>
        </authorList>
    </citation>
    <scope>NUCLEOTIDE SEQUENCE</scope>
    <source>
        <strain evidence="2">ET3784</strain>
    </source>
</reference>
<evidence type="ECO:0000256" key="1">
    <source>
        <dbReference type="SAM" id="MobiDB-lite"/>
    </source>
</evidence>
<gene>
    <name evidence="2" type="ORF">DFJ43DRAFT_1043275</name>
</gene>
<sequence length="145" mass="16550">MPYHYGASSSDVEWWPDSAKDRNQGDEDKTEEPKSQSSSPSSNDGWDYNCKGMYTKQALEASLTLLRDIAATSTKDWHEAVESFGPPEDEALCQMVTHEEMDNCFIVVNFLMKSAVKSSMPSMNATWLYKRQLHLNERLDSFVRI</sequence>
<comment type="caution">
    <text evidence="2">The sequence shown here is derived from an EMBL/GenBank/DDBJ whole genome shotgun (WGS) entry which is preliminary data.</text>
</comment>
<keyword evidence="3" id="KW-1185">Reference proteome</keyword>
<dbReference type="EMBL" id="JANVFO010000077">
    <property type="protein sequence ID" value="KAJ3716724.1"/>
    <property type="molecule type" value="Genomic_DNA"/>
</dbReference>